<proteinExistence type="inferred from homology"/>
<evidence type="ECO:0000313" key="10">
    <source>
        <dbReference type="EMBL" id="MDQ0464010.1"/>
    </source>
</evidence>
<evidence type="ECO:0000256" key="9">
    <source>
        <dbReference type="RuleBase" id="RU363066"/>
    </source>
</evidence>
<comment type="caution">
    <text evidence="10">The sequence shown here is derived from an EMBL/GenBank/DDBJ whole genome shotgun (WGS) entry which is preliminary data.</text>
</comment>
<keyword evidence="5 9" id="KW-0547">Nucleotide-binding</keyword>
<dbReference type="Proteomes" id="UP001228905">
    <property type="component" value="Unassembled WGS sequence"/>
</dbReference>
<dbReference type="PANTHER" id="PTHR43442:SF3">
    <property type="entry name" value="GLUCONOKINASE-RELATED"/>
    <property type="match status" value="1"/>
</dbReference>
<dbReference type="InterPro" id="IPR031322">
    <property type="entry name" value="Shikimate/glucono_kinase"/>
</dbReference>
<dbReference type="Gene3D" id="3.40.50.300">
    <property type="entry name" value="P-loop containing nucleotide triphosphate hydrolases"/>
    <property type="match status" value="1"/>
</dbReference>
<evidence type="ECO:0000256" key="4">
    <source>
        <dbReference type="ARBA" id="ARBA00022679"/>
    </source>
</evidence>
<reference evidence="10 11" key="1">
    <citation type="submission" date="2023-07" db="EMBL/GenBank/DDBJ databases">
        <title>Genomic Encyclopedia of Type Strains, Phase IV (KMG-IV): sequencing the most valuable type-strain genomes for metagenomic binning, comparative biology and taxonomic classification.</title>
        <authorList>
            <person name="Goeker M."/>
        </authorList>
    </citation>
    <scope>NUCLEOTIDE SEQUENCE [LARGE SCALE GENOMIC DNA]</scope>
    <source>
        <strain evidence="10 11">DSM 18695</strain>
    </source>
</reference>
<dbReference type="Pfam" id="PF01202">
    <property type="entry name" value="SKI"/>
    <property type="match status" value="1"/>
</dbReference>
<comment type="pathway">
    <text evidence="1">Carbohydrate acid metabolism.</text>
</comment>
<evidence type="ECO:0000313" key="11">
    <source>
        <dbReference type="Proteomes" id="UP001228905"/>
    </source>
</evidence>
<dbReference type="EC" id="2.7.1.12" evidence="3 9"/>
<dbReference type="SUPFAM" id="SSF52540">
    <property type="entry name" value="P-loop containing nucleoside triphosphate hydrolases"/>
    <property type="match status" value="1"/>
</dbReference>
<dbReference type="CDD" id="cd02021">
    <property type="entry name" value="GntK"/>
    <property type="match status" value="1"/>
</dbReference>
<evidence type="ECO:0000256" key="1">
    <source>
        <dbReference type="ARBA" id="ARBA00004761"/>
    </source>
</evidence>
<evidence type="ECO:0000256" key="2">
    <source>
        <dbReference type="ARBA" id="ARBA00008420"/>
    </source>
</evidence>
<dbReference type="EMBL" id="JAUSVS010000002">
    <property type="protein sequence ID" value="MDQ0464010.1"/>
    <property type="molecule type" value="Genomic_DNA"/>
</dbReference>
<accession>A0ABU0IRG9</accession>
<comment type="catalytic activity">
    <reaction evidence="8 9">
        <text>D-gluconate + ATP = 6-phospho-D-gluconate + ADP + H(+)</text>
        <dbReference type="Rhea" id="RHEA:19433"/>
        <dbReference type="ChEBI" id="CHEBI:15378"/>
        <dbReference type="ChEBI" id="CHEBI:18391"/>
        <dbReference type="ChEBI" id="CHEBI:30616"/>
        <dbReference type="ChEBI" id="CHEBI:58759"/>
        <dbReference type="ChEBI" id="CHEBI:456216"/>
        <dbReference type="EC" id="2.7.1.12"/>
    </reaction>
</comment>
<dbReference type="RefSeq" id="WP_307348340.1">
    <property type="nucleotide sequence ID" value="NZ_JAUSVS010000002.1"/>
</dbReference>
<evidence type="ECO:0000256" key="5">
    <source>
        <dbReference type="ARBA" id="ARBA00022741"/>
    </source>
</evidence>
<organism evidence="10 11">
    <name type="scientific">Caulobacter ginsengisoli</name>
    <dbReference type="NCBI Taxonomy" id="400775"/>
    <lineage>
        <taxon>Bacteria</taxon>
        <taxon>Pseudomonadati</taxon>
        <taxon>Pseudomonadota</taxon>
        <taxon>Alphaproteobacteria</taxon>
        <taxon>Caulobacterales</taxon>
        <taxon>Caulobacteraceae</taxon>
        <taxon>Caulobacter</taxon>
    </lineage>
</organism>
<sequence>MGVAGSGKSTLGAALAGRLGWPFQDGDDLHPAANIARMAAGTPLTDADRAPWLAAVADWIAGHPQGVVACSALKRAYRDRLGAPRLVYLRGEPDLIARRLEARRAHFFAPDLLASQFADLEPPGPDEQPIVIDCALPTAAQVEAVLAQMRL</sequence>
<evidence type="ECO:0000256" key="6">
    <source>
        <dbReference type="ARBA" id="ARBA00022777"/>
    </source>
</evidence>
<protein>
    <recommendedName>
        <fullName evidence="3 9">Gluconokinase</fullName>
        <ecNumber evidence="3 9">2.7.1.12</ecNumber>
    </recommendedName>
</protein>
<dbReference type="InterPro" id="IPR027417">
    <property type="entry name" value="P-loop_NTPase"/>
</dbReference>
<dbReference type="PANTHER" id="PTHR43442">
    <property type="entry name" value="GLUCONOKINASE-RELATED"/>
    <property type="match status" value="1"/>
</dbReference>
<name>A0ABU0IRG9_9CAUL</name>
<keyword evidence="7 9" id="KW-0067">ATP-binding</keyword>
<evidence type="ECO:0000256" key="8">
    <source>
        <dbReference type="ARBA" id="ARBA00048090"/>
    </source>
</evidence>
<dbReference type="GO" id="GO:0046316">
    <property type="term" value="F:gluconokinase activity"/>
    <property type="evidence" value="ECO:0007669"/>
    <property type="project" value="UniProtKB-EC"/>
</dbReference>
<gene>
    <name evidence="10" type="ORF">QO010_001781</name>
</gene>
<keyword evidence="11" id="KW-1185">Reference proteome</keyword>
<keyword evidence="6 9" id="KW-0418">Kinase</keyword>
<evidence type="ECO:0000256" key="7">
    <source>
        <dbReference type="ARBA" id="ARBA00022840"/>
    </source>
</evidence>
<keyword evidence="4 9" id="KW-0808">Transferase</keyword>
<dbReference type="NCBIfam" id="TIGR01313">
    <property type="entry name" value="therm_gnt_kin"/>
    <property type="match status" value="1"/>
</dbReference>
<comment type="similarity">
    <text evidence="2 9">Belongs to the gluconokinase GntK/GntV family.</text>
</comment>
<evidence type="ECO:0000256" key="3">
    <source>
        <dbReference type="ARBA" id="ARBA00012054"/>
    </source>
</evidence>
<dbReference type="InterPro" id="IPR006001">
    <property type="entry name" value="Therm_gnt_kin"/>
</dbReference>